<gene>
    <name evidence="1" type="ORF">MM415B03591_0003</name>
</gene>
<evidence type="ECO:0000313" key="1">
    <source>
        <dbReference type="EMBL" id="QJA90728.1"/>
    </source>
</evidence>
<name>A0A6M3LCB4_9ZZZZ</name>
<proteinExistence type="predicted"/>
<reference evidence="1" key="1">
    <citation type="submission" date="2020-03" db="EMBL/GenBank/DDBJ databases">
        <title>The deep terrestrial virosphere.</title>
        <authorList>
            <person name="Holmfeldt K."/>
            <person name="Nilsson E."/>
            <person name="Simone D."/>
            <person name="Lopez-Fernandez M."/>
            <person name="Wu X."/>
            <person name="de Brujin I."/>
            <person name="Lundin D."/>
            <person name="Andersson A."/>
            <person name="Bertilsson S."/>
            <person name="Dopson M."/>
        </authorList>
    </citation>
    <scope>NUCLEOTIDE SEQUENCE</scope>
    <source>
        <strain evidence="1">MM415B03591</strain>
    </source>
</reference>
<organism evidence="1">
    <name type="scientific">viral metagenome</name>
    <dbReference type="NCBI Taxonomy" id="1070528"/>
    <lineage>
        <taxon>unclassified sequences</taxon>
        <taxon>metagenomes</taxon>
        <taxon>organismal metagenomes</taxon>
    </lineage>
</organism>
<protein>
    <submittedName>
        <fullName evidence="1">Uncharacterized protein</fullName>
    </submittedName>
</protein>
<dbReference type="EMBL" id="MT142933">
    <property type="protein sequence ID" value="QJA90728.1"/>
    <property type="molecule type" value="Genomic_DNA"/>
</dbReference>
<accession>A0A6M3LCB4</accession>
<sequence length="79" mass="9115">MHKEATRKGAPKIKHLGRTEARTKRRLLEYYGKRYPSKKIRNILKNGGTIPDAQSWAAKYGVIPMFLAIIEEYKEAGRI</sequence>
<dbReference type="AlphaFoldDB" id="A0A6M3LCB4"/>